<keyword evidence="3" id="KW-1185">Reference proteome</keyword>
<dbReference type="Proteomes" id="UP000283090">
    <property type="component" value="Unassembled WGS sequence"/>
</dbReference>
<sequence length="122" mass="13931">MSEAWDLLAPFAAKISVFPLDSALFRHVSTLRVFETQYIVYVGILPLLLRAATPYFVIHRRTVRYWVPRVLLTAPLHPVPPATGPRCLIGEILGWDIQEVDWGCSRLFPRRLGSFQAVFKPN</sequence>
<dbReference type="EMBL" id="SAEB01000012">
    <property type="protein sequence ID" value="RVD81249.1"/>
    <property type="molecule type" value="Genomic_DNA"/>
</dbReference>
<gene>
    <name evidence="2" type="ORF">DFL_009120</name>
</gene>
<evidence type="ECO:0000313" key="3">
    <source>
        <dbReference type="Proteomes" id="UP000283090"/>
    </source>
</evidence>
<comment type="caution">
    <text evidence="2">The sequence shown here is derived from an EMBL/GenBank/DDBJ whole genome shotgun (WGS) entry which is preliminary data.</text>
</comment>
<reference evidence="2 3" key="1">
    <citation type="submission" date="2019-01" db="EMBL/GenBank/DDBJ databases">
        <title>Intercellular communication is required for trap formation in the nematode-trapping fungus Duddingtonia flagrans.</title>
        <authorList>
            <person name="Youssar L."/>
            <person name="Wernet V."/>
            <person name="Hensel N."/>
            <person name="Hildebrandt H.-G."/>
            <person name="Fischer R."/>
        </authorList>
    </citation>
    <scope>NUCLEOTIDE SEQUENCE [LARGE SCALE GENOMIC DNA]</scope>
    <source>
        <strain evidence="2 3">CBS H-5679</strain>
    </source>
</reference>
<proteinExistence type="predicted"/>
<protein>
    <submittedName>
        <fullName evidence="2">Uncharacterized protein</fullName>
    </submittedName>
</protein>
<accession>A0A436ZQR9</accession>
<name>A0A436ZQR9_ARTFL</name>
<organism evidence="2 3">
    <name type="scientific">Arthrobotrys flagrans</name>
    <name type="common">Nematode-trapping fungus</name>
    <name type="synonym">Trichothecium flagrans</name>
    <dbReference type="NCBI Taxonomy" id="97331"/>
    <lineage>
        <taxon>Eukaryota</taxon>
        <taxon>Fungi</taxon>
        <taxon>Dikarya</taxon>
        <taxon>Ascomycota</taxon>
        <taxon>Pezizomycotina</taxon>
        <taxon>Orbiliomycetes</taxon>
        <taxon>Orbiliales</taxon>
        <taxon>Orbiliaceae</taxon>
        <taxon>Arthrobotrys</taxon>
    </lineage>
</organism>
<keyword evidence="1" id="KW-1133">Transmembrane helix</keyword>
<dbReference type="RefSeq" id="XP_067486793.1">
    <property type="nucleotide sequence ID" value="XM_067638957.1"/>
</dbReference>
<dbReference type="VEuPathDB" id="FungiDB:DFL_009120"/>
<dbReference type="AlphaFoldDB" id="A0A436ZQR9"/>
<keyword evidence="1" id="KW-0812">Transmembrane</keyword>
<feature type="transmembrane region" description="Helical" evidence="1">
    <location>
        <begin position="38"/>
        <end position="58"/>
    </location>
</feature>
<keyword evidence="1" id="KW-0472">Membrane</keyword>
<evidence type="ECO:0000313" key="2">
    <source>
        <dbReference type="EMBL" id="RVD81249.1"/>
    </source>
</evidence>
<evidence type="ECO:0000256" key="1">
    <source>
        <dbReference type="SAM" id="Phobius"/>
    </source>
</evidence>
<dbReference type="GeneID" id="93591431"/>